<dbReference type="GO" id="GO:0003700">
    <property type="term" value="F:DNA-binding transcription factor activity"/>
    <property type="evidence" value="ECO:0007669"/>
    <property type="project" value="InterPro"/>
</dbReference>
<dbReference type="AlphaFoldDB" id="A0A2A2WLX3"/>
<evidence type="ECO:0000256" key="4">
    <source>
        <dbReference type="SAM" id="MobiDB-lite"/>
    </source>
</evidence>
<dbReference type="Pfam" id="PF12833">
    <property type="entry name" value="HTH_18"/>
    <property type="match status" value="1"/>
</dbReference>
<dbReference type="SUPFAM" id="SSF46689">
    <property type="entry name" value="Homeodomain-like"/>
    <property type="match status" value="1"/>
</dbReference>
<evidence type="ECO:0000313" key="6">
    <source>
        <dbReference type="EMBL" id="PAY22165.1"/>
    </source>
</evidence>
<keyword evidence="3" id="KW-0804">Transcription</keyword>
<keyword evidence="7" id="KW-1185">Reference proteome</keyword>
<gene>
    <name evidence="6" type="ORF">CEY15_14950</name>
</gene>
<evidence type="ECO:0000256" key="3">
    <source>
        <dbReference type="ARBA" id="ARBA00023163"/>
    </source>
</evidence>
<evidence type="ECO:0000313" key="7">
    <source>
        <dbReference type="Proteomes" id="UP000218810"/>
    </source>
</evidence>
<organism evidence="6 7">
    <name type="scientific">Dietzia natronolimnaea</name>
    <dbReference type="NCBI Taxonomy" id="161920"/>
    <lineage>
        <taxon>Bacteria</taxon>
        <taxon>Bacillati</taxon>
        <taxon>Actinomycetota</taxon>
        <taxon>Actinomycetes</taxon>
        <taxon>Mycobacteriales</taxon>
        <taxon>Dietziaceae</taxon>
        <taxon>Dietzia</taxon>
    </lineage>
</organism>
<comment type="caution">
    <text evidence="6">The sequence shown here is derived from an EMBL/GenBank/DDBJ whole genome shotgun (WGS) entry which is preliminary data.</text>
</comment>
<dbReference type="Gene3D" id="1.10.10.60">
    <property type="entry name" value="Homeodomain-like"/>
    <property type="match status" value="1"/>
</dbReference>
<feature type="region of interest" description="Disordered" evidence="4">
    <location>
        <begin position="1"/>
        <end position="20"/>
    </location>
</feature>
<name>A0A2A2WLX3_9ACTN</name>
<evidence type="ECO:0000256" key="1">
    <source>
        <dbReference type="ARBA" id="ARBA00023015"/>
    </source>
</evidence>
<dbReference type="EMBL" id="NTGA01000028">
    <property type="protein sequence ID" value="PAY22165.1"/>
    <property type="molecule type" value="Genomic_DNA"/>
</dbReference>
<dbReference type="InterPro" id="IPR009057">
    <property type="entry name" value="Homeodomain-like_sf"/>
</dbReference>
<protein>
    <submittedName>
        <fullName evidence="6">AraC family transcriptional regulator</fullName>
    </submittedName>
</protein>
<keyword evidence="1" id="KW-0805">Transcription regulation</keyword>
<dbReference type="GO" id="GO:0000976">
    <property type="term" value="F:transcription cis-regulatory region binding"/>
    <property type="evidence" value="ECO:0007669"/>
    <property type="project" value="TreeGrafter"/>
</dbReference>
<dbReference type="PANTHER" id="PTHR47894:SF4">
    <property type="entry name" value="HTH-TYPE TRANSCRIPTIONAL REGULATOR GADX"/>
    <property type="match status" value="1"/>
</dbReference>
<dbReference type="SMART" id="SM00342">
    <property type="entry name" value="HTH_ARAC"/>
    <property type="match status" value="1"/>
</dbReference>
<dbReference type="InterPro" id="IPR032687">
    <property type="entry name" value="AraC-type_N"/>
</dbReference>
<dbReference type="Proteomes" id="UP000218810">
    <property type="component" value="Unassembled WGS sequence"/>
</dbReference>
<evidence type="ECO:0000259" key="5">
    <source>
        <dbReference type="PROSITE" id="PS01124"/>
    </source>
</evidence>
<dbReference type="GO" id="GO:0005829">
    <property type="term" value="C:cytosol"/>
    <property type="evidence" value="ECO:0007669"/>
    <property type="project" value="TreeGrafter"/>
</dbReference>
<sequence length="361" mass="39288">MCPGEQPGARGHLAERPHPGVGVQPLIRTASLRGFAPLVSELGGDPEQLLHRYGISTEALAGDDGLISITAHDQMLDAAAAELGCPDLGLRLADRQDISILGPVARAVRPSATATEALECAARFLFVHSPALTIGVDDDPWNRRGVIALTYRKQLSESPYSPQAIELGLGLFHRMAVQLLGRSPGLRSVELTHGPLSPVDRYLDFFGADVKFDRPVAALCVERRILDASFATADEEVRLAALDHLAGTYSDPAHSMAGRVRRAVGERLPGRVPPLAEVAASLAIHPRTLQRHLVVEHTTYGQVVDDLRRDRSHRFITTTDLSFTQIADLVGFSEQSTLSHAVRRWFGVSPGELRRRSRVSR</sequence>
<evidence type="ECO:0000256" key="2">
    <source>
        <dbReference type="ARBA" id="ARBA00023125"/>
    </source>
</evidence>
<dbReference type="Pfam" id="PF12625">
    <property type="entry name" value="Arabinose_bd"/>
    <property type="match status" value="1"/>
</dbReference>
<dbReference type="InterPro" id="IPR018060">
    <property type="entry name" value="HTH_AraC"/>
</dbReference>
<reference evidence="7" key="1">
    <citation type="submission" date="2017-09" db="EMBL/GenBank/DDBJ databases">
        <authorList>
            <person name="Zhang Y."/>
            <person name="Huang X."/>
            <person name="Liu J."/>
            <person name="Lu L."/>
            <person name="Peng K."/>
        </authorList>
    </citation>
    <scope>NUCLEOTIDE SEQUENCE [LARGE SCALE GENOMIC DNA]</scope>
    <source>
        <strain evidence="7">S-XJ-1</strain>
    </source>
</reference>
<dbReference type="PANTHER" id="PTHR47894">
    <property type="entry name" value="HTH-TYPE TRANSCRIPTIONAL REGULATOR GADX"/>
    <property type="match status" value="1"/>
</dbReference>
<accession>A0A2A2WLX3</accession>
<dbReference type="OrthoDB" id="5241536at2"/>
<feature type="domain" description="HTH araC/xylS-type" evidence="5">
    <location>
        <begin position="258"/>
        <end position="356"/>
    </location>
</feature>
<dbReference type="PROSITE" id="PS01124">
    <property type="entry name" value="HTH_ARAC_FAMILY_2"/>
    <property type="match status" value="1"/>
</dbReference>
<keyword evidence="2" id="KW-0238">DNA-binding</keyword>
<proteinExistence type="predicted"/>